<evidence type="ECO:0000313" key="1">
    <source>
        <dbReference type="EMBL" id="ASV73737.1"/>
    </source>
</evidence>
<dbReference type="AlphaFoldDB" id="A0A286RCU3"/>
<proteinExistence type="predicted"/>
<organism evidence="1 2">
    <name type="scientific">Thermogutta terrifontis</name>
    <dbReference type="NCBI Taxonomy" id="1331910"/>
    <lineage>
        <taxon>Bacteria</taxon>
        <taxon>Pseudomonadati</taxon>
        <taxon>Planctomycetota</taxon>
        <taxon>Planctomycetia</taxon>
        <taxon>Pirellulales</taxon>
        <taxon>Thermoguttaceae</taxon>
        <taxon>Thermogutta</taxon>
    </lineage>
</organism>
<protein>
    <submittedName>
        <fullName evidence="1">Uncharacterized protein</fullName>
    </submittedName>
</protein>
<accession>A0A286RCU3</accession>
<dbReference type="KEGG" id="ttf:THTE_1135"/>
<keyword evidence="2" id="KW-1185">Reference proteome</keyword>
<gene>
    <name evidence="1" type="ORF">THTE_1135</name>
</gene>
<name>A0A286RCU3_9BACT</name>
<sequence>MVVPDALFARMRPQAQQMRHLVGGLPGIWASRNVGLPIL</sequence>
<reference evidence="1 2" key="1">
    <citation type="journal article" name="Front. Microbiol.">
        <title>Sugar Metabolism of the First Thermophilic Planctomycete Thermogutta terrifontis: Comparative Genomic and Transcriptomic Approaches.</title>
        <authorList>
            <person name="Elcheninov A.G."/>
            <person name="Menzel P."/>
            <person name="Gudbergsdottir S.R."/>
            <person name="Slesarev A.I."/>
            <person name="Kadnikov V.V."/>
            <person name="Krogh A."/>
            <person name="Bonch-Osmolovskaya E.A."/>
            <person name="Peng X."/>
            <person name="Kublanov I.V."/>
        </authorList>
    </citation>
    <scope>NUCLEOTIDE SEQUENCE [LARGE SCALE GENOMIC DNA]</scope>
    <source>
        <strain evidence="1 2">R1</strain>
    </source>
</reference>
<dbReference type="EMBL" id="CP018477">
    <property type="protein sequence ID" value="ASV73737.1"/>
    <property type="molecule type" value="Genomic_DNA"/>
</dbReference>
<dbReference type="Proteomes" id="UP000215086">
    <property type="component" value="Chromosome"/>
</dbReference>
<evidence type="ECO:0000313" key="2">
    <source>
        <dbReference type="Proteomes" id="UP000215086"/>
    </source>
</evidence>